<dbReference type="InterPro" id="IPR000210">
    <property type="entry name" value="BTB/POZ_dom"/>
</dbReference>
<dbReference type="Pfam" id="PF22486">
    <property type="entry name" value="MATH_2"/>
    <property type="match status" value="1"/>
</dbReference>
<evidence type="ECO:0000259" key="3">
    <source>
        <dbReference type="PROSITE" id="PS50097"/>
    </source>
</evidence>
<dbReference type="InterPro" id="IPR056423">
    <property type="entry name" value="BACK_BPM_SPOP"/>
</dbReference>
<dbReference type="InterPro" id="IPR008974">
    <property type="entry name" value="TRAF-like"/>
</dbReference>
<dbReference type="CDD" id="cd18280">
    <property type="entry name" value="BTB_POZ_BPM_plant"/>
    <property type="match status" value="1"/>
</dbReference>
<dbReference type="InterPro" id="IPR002083">
    <property type="entry name" value="MATH/TRAF_dom"/>
</dbReference>
<dbReference type="InterPro" id="IPR011333">
    <property type="entry name" value="SKP1/BTB/POZ_sf"/>
</dbReference>
<gene>
    <name evidence="4" type="ORF">NCGR_LOCUS37026</name>
</gene>
<comment type="caution">
    <text evidence="4">The sequence shown here is derived from an EMBL/GenBank/DDBJ whole genome shotgun (WGS) entry which is preliminary data.</text>
</comment>
<evidence type="ECO:0000313" key="4">
    <source>
        <dbReference type="EMBL" id="CAD6253400.1"/>
    </source>
</evidence>
<dbReference type="AlphaFoldDB" id="A0A811Q836"/>
<evidence type="ECO:0000313" key="5">
    <source>
        <dbReference type="Proteomes" id="UP000604825"/>
    </source>
</evidence>
<accession>A0A811Q836</accession>
<protein>
    <recommendedName>
        <fullName evidence="3">BTB domain-containing protein</fullName>
    </recommendedName>
</protein>
<dbReference type="Gene3D" id="2.60.210.10">
    <property type="entry name" value="Apoptosis, Tumor Necrosis Factor Receptor Associated Protein 2, Chain A"/>
    <property type="match status" value="1"/>
</dbReference>
<dbReference type="EMBL" id="CAJGYO010000009">
    <property type="protein sequence ID" value="CAD6253400.1"/>
    <property type="molecule type" value="Genomic_DNA"/>
</dbReference>
<keyword evidence="5" id="KW-1185">Reference proteome</keyword>
<reference evidence="4" key="1">
    <citation type="submission" date="2020-10" db="EMBL/GenBank/DDBJ databases">
        <authorList>
            <person name="Han B."/>
            <person name="Lu T."/>
            <person name="Zhao Q."/>
            <person name="Huang X."/>
            <person name="Zhao Y."/>
        </authorList>
    </citation>
    <scope>NUCLEOTIDE SEQUENCE</scope>
</reference>
<dbReference type="InterPro" id="IPR045005">
    <property type="entry name" value="BPM1-6"/>
</dbReference>
<comment type="similarity">
    <text evidence="2">Belongs to the Tdpoz family.</text>
</comment>
<dbReference type="SUPFAM" id="SSF49599">
    <property type="entry name" value="TRAF domain-like"/>
    <property type="match status" value="1"/>
</dbReference>
<comment type="pathway">
    <text evidence="1">Protein modification; protein ubiquitination.</text>
</comment>
<dbReference type="Pfam" id="PF00651">
    <property type="entry name" value="BTB"/>
    <property type="match status" value="1"/>
</dbReference>
<dbReference type="OrthoDB" id="681916at2759"/>
<dbReference type="SMART" id="SM00225">
    <property type="entry name" value="BTB"/>
    <property type="match status" value="1"/>
</dbReference>
<dbReference type="Gene3D" id="1.25.40.420">
    <property type="match status" value="1"/>
</dbReference>
<dbReference type="Pfam" id="PF24570">
    <property type="entry name" value="BACK_BPM_SPOP"/>
    <property type="match status" value="1"/>
</dbReference>
<dbReference type="PANTHER" id="PTHR26379">
    <property type="entry name" value="BTB/POZ AND MATH DOMAIN-CONTAINING PROTEIN 1"/>
    <property type="match status" value="1"/>
</dbReference>
<dbReference type="CDD" id="cd00121">
    <property type="entry name" value="MATH"/>
    <property type="match status" value="1"/>
</dbReference>
<sequence>MASEHHQFEIAGTQLRQLGWRAHCPGNSDSSWSTSIEGHNWLCTYSTDSTSGTVSFTLSGHPNPDCEVLDEPINAWFKFSLLDREGWPVPSRTRASSFQNWRIQQNWEWECPGFITRDDVERQEYLNKDGCFTVRCDLAIKPFTAKADAFVTVPPSDLHQHLGDLLARKDGADVTFQVAGGETFSAHRCVLAARSPVFRAQLFGEMKDSKSTGDGGVIPIDDMEAQVFSSLLAFIYTDSLPPETDGTPSRQQHGDDDEAMVQYQHLLAAADRYGLERMKLVCQDKLCKHIRADSVATMLVLADRHHCPGLKEACFHFLTSSANLDSFTDTDGFEVLNASCPAVLKELLTKLACVLIF</sequence>
<feature type="domain" description="BTB" evidence="3">
    <location>
        <begin position="172"/>
        <end position="244"/>
    </location>
</feature>
<dbReference type="PROSITE" id="PS50097">
    <property type="entry name" value="BTB"/>
    <property type="match status" value="1"/>
</dbReference>
<dbReference type="GO" id="GO:0016567">
    <property type="term" value="P:protein ubiquitination"/>
    <property type="evidence" value="ECO:0007669"/>
    <property type="project" value="InterPro"/>
</dbReference>
<proteinExistence type="inferred from homology"/>
<organism evidence="4 5">
    <name type="scientific">Miscanthus lutarioriparius</name>
    <dbReference type="NCBI Taxonomy" id="422564"/>
    <lineage>
        <taxon>Eukaryota</taxon>
        <taxon>Viridiplantae</taxon>
        <taxon>Streptophyta</taxon>
        <taxon>Embryophyta</taxon>
        <taxon>Tracheophyta</taxon>
        <taxon>Spermatophyta</taxon>
        <taxon>Magnoliopsida</taxon>
        <taxon>Liliopsida</taxon>
        <taxon>Poales</taxon>
        <taxon>Poaceae</taxon>
        <taxon>PACMAD clade</taxon>
        <taxon>Panicoideae</taxon>
        <taxon>Andropogonodae</taxon>
        <taxon>Andropogoneae</taxon>
        <taxon>Saccharinae</taxon>
        <taxon>Miscanthus</taxon>
    </lineage>
</organism>
<dbReference type="SUPFAM" id="SSF54695">
    <property type="entry name" value="POZ domain"/>
    <property type="match status" value="1"/>
</dbReference>
<evidence type="ECO:0000256" key="2">
    <source>
        <dbReference type="ARBA" id="ARBA00010846"/>
    </source>
</evidence>
<evidence type="ECO:0000256" key="1">
    <source>
        <dbReference type="ARBA" id="ARBA00004906"/>
    </source>
</evidence>
<dbReference type="PANTHER" id="PTHR26379:SF249">
    <property type="entry name" value="TRAF TRANSCRIPTION FACTOR"/>
    <property type="match status" value="1"/>
</dbReference>
<name>A0A811Q836_9POAL</name>
<dbReference type="Gene3D" id="3.30.710.10">
    <property type="entry name" value="Potassium Channel Kv1.1, Chain A"/>
    <property type="match status" value="1"/>
</dbReference>
<dbReference type="Proteomes" id="UP000604825">
    <property type="component" value="Unassembled WGS sequence"/>
</dbReference>